<sequence>MTTSDNNIEKYDCAILNFWCYSNYGAVMTGYALQKALEEMGYSNRLILYMNKAMRRHHEDYFSESHFKKFSDKYIKSTKLYMDADLSELNKITDTFIVGSDQVWRTNLQGVNKWAYYLNFADVKAKKIACAASFGLNEFIGDADDEMTARFWLKHFDAVSVREFEAGEFCSQRLGVDNRIVVDPVFYINRSHYDAMADTTAPKAPKEYILAYFLGTSDDDRRVINAYSQKLGMPVIELKVNETTTEEWLYYIKHAKLVLTNSFHGVCFSIIFNREFICIANRDKAYPRFTTILGKAGLSERALPSSEFTQCLDIDKAPIDYAAVEEKLFEERKFALDWLAQAMKAPKKETMSETDELLKAFSNRMTIMQCTYRDEMSLIRDVLNYGKLKRRYRKCRLRYLFSWGKRHKEYKIRKKELKNRLRNVRSFIKNNK</sequence>
<proteinExistence type="predicted"/>
<evidence type="ECO:0000259" key="1">
    <source>
        <dbReference type="Pfam" id="PF04230"/>
    </source>
</evidence>
<feature type="domain" description="Polysaccharide pyruvyl transferase" evidence="1">
    <location>
        <begin position="23"/>
        <end position="281"/>
    </location>
</feature>
<gene>
    <name evidence="2" type="ORF">PlAlph_5610</name>
</gene>
<evidence type="ECO:0000313" key="2">
    <source>
        <dbReference type="EMBL" id="QIM10669.1"/>
    </source>
</evidence>
<dbReference type="AlphaFoldDB" id="A0A6G8F306"/>
<dbReference type="EMBL" id="MN990732">
    <property type="protein sequence ID" value="QIM10669.1"/>
    <property type="molecule type" value="Genomic_DNA"/>
</dbReference>
<name>A0A6G8F306_9PROT</name>
<reference evidence="2" key="1">
    <citation type="journal article" date="2020" name="J. ISSAAS">
        <title>Lactobacilli and other gastrointestinal microbiota of Peromyscus leucopus, reservoir host for agents of Lyme disease and other zoonoses in North America.</title>
        <authorList>
            <person name="Milovic A."/>
            <person name="Bassam K."/>
            <person name="Shao H."/>
            <person name="Chatzistamou I."/>
            <person name="Tufts D.M."/>
            <person name="Diuk-Wasser M."/>
            <person name="Barbour A.G."/>
        </authorList>
    </citation>
    <scope>NUCLEOTIDE SEQUENCE</scope>
    <source>
        <strain evidence="2">LL90</strain>
    </source>
</reference>
<dbReference type="Pfam" id="PF04230">
    <property type="entry name" value="PS_pyruv_trans"/>
    <property type="match status" value="1"/>
</dbReference>
<accession>A0A6G8F306</accession>
<dbReference type="InterPro" id="IPR007345">
    <property type="entry name" value="Polysacch_pyruvyl_Trfase"/>
</dbReference>
<protein>
    <recommendedName>
        <fullName evidence="1">Polysaccharide pyruvyl transferase domain-containing protein</fullName>
    </recommendedName>
</protein>
<organism evidence="2">
    <name type="scientific">uncultured Alphaproteobacteria bacterium</name>
    <dbReference type="NCBI Taxonomy" id="91750"/>
    <lineage>
        <taxon>Bacteria</taxon>
        <taxon>Pseudomonadati</taxon>
        <taxon>Pseudomonadota</taxon>
        <taxon>Alphaproteobacteria</taxon>
        <taxon>environmental samples</taxon>
    </lineage>
</organism>